<evidence type="ECO:0000313" key="2">
    <source>
        <dbReference type="Proteomes" id="UP001469553"/>
    </source>
</evidence>
<protein>
    <submittedName>
        <fullName evidence="1">Uncharacterized protein</fullName>
    </submittedName>
</protein>
<proteinExistence type="predicted"/>
<keyword evidence="2" id="KW-1185">Reference proteome</keyword>
<feature type="non-terminal residue" evidence="1">
    <location>
        <position position="1"/>
    </location>
</feature>
<accession>A0ABV0Z7M6</accession>
<evidence type="ECO:0000313" key="1">
    <source>
        <dbReference type="EMBL" id="MEQ2302219.1"/>
    </source>
</evidence>
<reference evidence="1 2" key="1">
    <citation type="submission" date="2021-06" db="EMBL/GenBank/DDBJ databases">
        <authorList>
            <person name="Palmer J.M."/>
        </authorList>
    </citation>
    <scope>NUCLEOTIDE SEQUENCE [LARGE SCALE GENOMIC DNA]</scope>
    <source>
        <strain evidence="1 2">AS_MEX2019</strain>
        <tissue evidence="1">Muscle</tissue>
    </source>
</reference>
<name>A0ABV0Z7M6_9TELE</name>
<organism evidence="1 2">
    <name type="scientific">Ameca splendens</name>
    <dbReference type="NCBI Taxonomy" id="208324"/>
    <lineage>
        <taxon>Eukaryota</taxon>
        <taxon>Metazoa</taxon>
        <taxon>Chordata</taxon>
        <taxon>Craniata</taxon>
        <taxon>Vertebrata</taxon>
        <taxon>Euteleostomi</taxon>
        <taxon>Actinopterygii</taxon>
        <taxon>Neopterygii</taxon>
        <taxon>Teleostei</taxon>
        <taxon>Neoteleostei</taxon>
        <taxon>Acanthomorphata</taxon>
        <taxon>Ovalentaria</taxon>
        <taxon>Atherinomorphae</taxon>
        <taxon>Cyprinodontiformes</taxon>
        <taxon>Goodeidae</taxon>
        <taxon>Ameca</taxon>
    </lineage>
</organism>
<dbReference type="EMBL" id="JAHRIP010056619">
    <property type="protein sequence ID" value="MEQ2302219.1"/>
    <property type="molecule type" value="Genomic_DNA"/>
</dbReference>
<gene>
    <name evidence="1" type="ORF">AMECASPLE_004473</name>
</gene>
<dbReference type="Proteomes" id="UP001469553">
    <property type="component" value="Unassembled WGS sequence"/>
</dbReference>
<sequence>WASCRWETLERTLLPTPGSREPTCLSTPHCRQQLKTARCSKWILPTTRLLTVNSASNAQARLQLCEPEGSWEVAEDITGMKATACPDWTRYTNIFFAQPRHF</sequence>
<comment type="caution">
    <text evidence="1">The sequence shown here is derived from an EMBL/GenBank/DDBJ whole genome shotgun (WGS) entry which is preliminary data.</text>
</comment>